<evidence type="ECO:0000313" key="3">
    <source>
        <dbReference type="EMBL" id="KAJ7698105.1"/>
    </source>
</evidence>
<keyword evidence="1" id="KW-1133">Transmembrane helix</keyword>
<dbReference type="Pfam" id="PF26138">
    <property type="entry name" value="DUF8040"/>
    <property type="match status" value="1"/>
</dbReference>
<organism evidence="3 4">
    <name type="scientific">Mycena rosella</name>
    <name type="common">Pink bonnet</name>
    <name type="synonym">Agaricus rosellus</name>
    <dbReference type="NCBI Taxonomy" id="1033263"/>
    <lineage>
        <taxon>Eukaryota</taxon>
        <taxon>Fungi</taxon>
        <taxon>Dikarya</taxon>
        <taxon>Basidiomycota</taxon>
        <taxon>Agaricomycotina</taxon>
        <taxon>Agaricomycetes</taxon>
        <taxon>Agaricomycetidae</taxon>
        <taxon>Agaricales</taxon>
        <taxon>Marasmiineae</taxon>
        <taxon>Mycenaceae</taxon>
        <taxon>Mycena</taxon>
    </lineage>
</organism>
<reference evidence="3" key="1">
    <citation type="submission" date="2023-03" db="EMBL/GenBank/DDBJ databases">
        <title>Massive genome expansion in bonnet fungi (Mycena s.s.) driven by repeated elements and novel gene families across ecological guilds.</title>
        <authorList>
            <consortium name="Lawrence Berkeley National Laboratory"/>
            <person name="Harder C.B."/>
            <person name="Miyauchi S."/>
            <person name="Viragh M."/>
            <person name="Kuo A."/>
            <person name="Thoen E."/>
            <person name="Andreopoulos B."/>
            <person name="Lu D."/>
            <person name="Skrede I."/>
            <person name="Drula E."/>
            <person name="Henrissat B."/>
            <person name="Morin E."/>
            <person name="Kohler A."/>
            <person name="Barry K."/>
            <person name="LaButti K."/>
            <person name="Morin E."/>
            <person name="Salamov A."/>
            <person name="Lipzen A."/>
            <person name="Mereny Z."/>
            <person name="Hegedus B."/>
            <person name="Baldrian P."/>
            <person name="Stursova M."/>
            <person name="Weitz H."/>
            <person name="Taylor A."/>
            <person name="Grigoriev I.V."/>
            <person name="Nagy L.G."/>
            <person name="Martin F."/>
            <person name="Kauserud H."/>
        </authorList>
    </citation>
    <scope>NUCLEOTIDE SEQUENCE</scope>
    <source>
        <strain evidence="3">CBHHK067</strain>
    </source>
</reference>
<name>A0AAD7GJU4_MYCRO</name>
<evidence type="ECO:0000256" key="1">
    <source>
        <dbReference type="SAM" id="Phobius"/>
    </source>
</evidence>
<gene>
    <name evidence="3" type="ORF">B0H17DRAFT_927791</name>
</gene>
<keyword evidence="1" id="KW-0812">Transmembrane</keyword>
<comment type="caution">
    <text evidence="3">The sequence shown here is derived from an EMBL/GenBank/DDBJ whole genome shotgun (WGS) entry which is preliminary data.</text>
</comment>
<accession>A0AAD7GJU4</accession>
<dbReference type="InterPro" id="IPR058353">
    <property type="entry name" value="DUF8040"/>
</dbReference>
<protein>
    <recommendedName>
        <fullName evidence="2">DUF8040 domain-containing protein</fullName>
    </recommendedName>
</protein>
<sequence>MARSRGAATCLIARKQCAARLAAITHKKRERQRKIRLVAALACTVAEFTASLFLTAPEPIPMHTSLLTGHKWLTKLLSGHPTRFREQLGMAKHAFYRLSFEL</sequence>
<dbReference type="EMBL" id="JARKIE010000027">
    <property type="protein sequence ID" value="KAJ7698105.1"/>
    <property type="molecule type" value="Genomic_DNA"/>
</dbReference>
<feature type="domain" description="DUF8040" evidence="2">
    <location>
        <begin position="64"/>
        <end position="102"/>
    </location>
</feature>
<keyword evidence="4" id="KW-1185">Reference proteome</keyword>
<feature type="transmembrane region" description="Helical" evidence="1">
    <location>
        <begin position="37"/>
        <end position="56"/>
    </location>
</feature>
<proteinExistence type="predicted"/>
<keyword evidence="1" id="KW-0472">Membrane</keyword>
<evidence type="ECO:0000259" key="2">
    <source>
        <dbReference type="Pfam" id="PF26138"/>
    </source>
</evidence>
<evidence type="ECO:0000313" key="4">
    <source>
        <dbReference type="Proteomes" id="UP001221757"/>
    </source>
</evidence>
<dbReference type="Proteomes" id="UP001221757">
    <property type="component" value="Unassembled WGS sequence"/>
</dbReference>
<dbReference type="AlphaFoldDB" id="A0AAD7GJU4"/>